<keyword evidence="5 6" id="KW-0472">Membrane</keyword>
<evidence type="ECO:0000313" key="10">
    <source>
        <dbReference type="Proteomes" id="UP000601768"/>
    </source>
</evidence>
<dbReference type="InterPro" id="IPR003838">
    <property type="entry name" value="ABC3_permease_C"/>
</dbReference>
<dbReference type="EMBL" id="JACNEP010000005">
    <property type="protein sequence ID" value="MBC3765719.1"/>
    <property type="molecule type" value="Genomic_DNA"/>
</dbReference>
<name>A0A8J6ISY1_9ALTE</name>
<feature type="domain" description="MacB-like periplasmic core" evidence="8">
    <location>
        <begin position="438"/>
        <end position="655"/>
    </location>
</feature>
<gene>
    <name evidence="9" type="ORF">H8B19_07515</name>
</gene>
<protein>
    <submittedName>
        <fullName evidence="9">ABC transporter permease</fullName>
    </submittedName>
</protein>
<organism evidence="9 10">
    <name type="scientific">Neptunicella marina</name>
    <dbReference type="NCBI Taxonomy" id="2125989"/>
    <lineage>
        <taxon>Bacteria</taxon>
        <taxon>Pseudomonadati</taxon>
        <taxon>Pseudomonadota</taxon>
        <taxon>Gammaproteobacteria</taxon>
        <taxon>Alteromonadales</taxon>
        <taxon>Alteromonadaceae</taxon>
        <taxon>Neptunicella</taxon>
    </lineage>
</organism>
<dbReference type="GO" id="GO:0022857">
    <property type="term" value="F:transmembrane transporter activity"/>
    <property type="evidence" value="ECO:0007669"/>
    <property type="project" value="TreeGrafter"/>
</dbReference>
<reference evidence="9" key="2">
    <citation type="submission" date="2020-08" db="EMBL/GenBank/DDBJ databases">
        <authorList>
            <person name="Lai Q."/>
        </authorList>
    </citation>
    <scope>NUCLEOTIDE SEQUENCE</scope>
    <source>
        <strain evidence="9">S27-2</strain>
    </source>
</reference>
<dbReference type="InterPro" id="IPR050250">
    <property type="entry name" value="Macrolide_Exporter_MacB"/>
</dbReference>
<reference evidence="9" key="1">
    <citation type="journal article" date="2018" name="Int. J. Syst. Evol. Microbiol.">
        <title>Neptunicella marina gen. nov., sp. nov., isolated from surface seawater.</title>
        <authorList>
            <person name="Liu X."/>
            <person name="Lai Q."/>
            <person name="Du Y."/>
            <person name="Zhang X."/>
            <person name="Liu Z."/>
            <person name="Sun F."/>
            <person name="Shao Z."/>
        </authorList>
    </citation>
    <scope>NUCLEOTIDE SEQUENCE</scope>
    <source>
        <strain evidence="9">S27-2</strain>
    </source>
</reference>
<feature type="transmembrane region" description="Helical" evidence="6">
    <location>
        <begin position="20"/>
        <end position="49"/>
    </location>
</feature>
<dbReference type="PANTHER" id="PTHR30572:SF18">
    <property type="entry name" value="ABC-TYPE MACROLIDE FAMILY EXPORT SYSTEM PERMEASE COMPONENT 2"/>
    <property type="match status" value="1"/>
</dbReference>
<keyword evidence="2" id="KW-1003">Cell membrane</keyword>
<feature type="transmembrane region" description="Helical" evidence="6">
    <location>
        <begin position="436"/>
        <end position="460"/>
    </location>
</feature>
<evidence type="ECO:0000256" key="6">
    <source>
        <dbReference type="SAM" id="Phobius"/>
    </source>
</evidence>
<feature type="transmembrane region" description="Helical" evidence="6">
    <location>
        <begin position="772"/>
        <end position="794"/>
    </location>
</feature>
<evidence type="ECO:0000256" key="2">
    <source>
        <dbReference type="ARBA" id="ARBA00022475"/>
    </source>
</evidence>
<dbReference type="RefSeq" id="WP_186506196.1">
    <property type="nucleotide sequence ID" value="NZ_JACNEP010000005.1"/>
</dbReference>
<feature type="transmembrane region" description="Helical" evidence="6">
    <location>
        <begin position="382"/>
        <end position="402"/>
    </location>
</feature>
<keyword evidence="10" id="KW-1185">Reference proteome</keyword>
<dbReference type="AlphaFoldDB" id="A0A8J6ISY1"/>
<dbReference type="Pfam" id="PF12704">
    <property type="entry name" value="MacB_PCD"/>
    <property type="match status" value="2"/>
</dbReference>
<feature type="transmembrane region" description="Helical" evidence="6">
    <location>
        <begin position="739"/>
        <end position="760"/>
    </location>
</feature>
<feature type="domain" description="MacB-like periplasmic core" evidence="8">
    <location>
        <begin position="26"/>
        <end position="250"/>
    </location>
</feature>
<keyword evidence="3 6" id="KW-0812">Transmembrane</keyword>
<evidence type="ECO:0000256" key="1">
    <source>
        <dbReference type="ARBA" id="ARBA00004651"/>
    </source>
</evidence>
<evidence type="ECO:0000256" key="5">
    <source>
        <dbReference type="ARBA" id="ARBA00023136"/>
    </source>
</evidence>
<dbReference type="Proteomes" id="UP000601768">
    <property type="component" value="Unassembled WGS sequence"/>
</dbReference>
<comment type="caution">
    <text evidence="9">The sequence shown here is derived from an EMBL/GenBank/DDBJ whole genome shotgun (WGS) entry which is preliminary data.</text>
</comment>
<feature type="transmembrane region" description="Helical" evidence="6">
    <location>
        <begin position="290"/>
        <end position="315"/>
    </location>
</feature>
<feature type="transmembrane region" description="Helical" evidence="6">
    <location>
        <begin position="336"/>
        <end position="362"/>
    </location>
</feature>
<feature type="domain" description="ABC3 transporter permease C-terminal" evidence="7">
    <location>
        <begin position="688"/>
        <end position="800"/>
    </location>
</feature>
<comment type="subcellular location">
    <subcellularLocation>
        <location evidence="1">Cell membrane</location>
        <topology evidence="1">Multi-pass membrane protein</topology>
    </subcellularLocation>
</comment>
<dbReference type="GO" id="GO:0005886">
    <property type="term" value="C:plasma membrane"/>
    <property type="evidence" value="ECO:0007669"/>
    <property type="project" value="UniProtKB-SubCell"/>
</dbReference>
<keyword evidence="4 6" id="KW-1133">Transmembrane helix</keyword>
<proteinExistence type="predicted"/>
<evidence type="ECO:0000256" key="3">
    <source>
        <dbReference type="ARBA" id="ARBA00022692"/>
    </source>
</evidence>
<evidence type="ECO:0000259" key="7">
    <source>
        <dbReference type="Pfam" id="PF02687"/>
    </source>
</evidence>
<evidence type="ECO:0000259" key="8">
    <source>
        <dbReference type="Pfam" id="PF12704"/>
    </source>
</evidence>
<evidence type="ECO:0000256" key="4">
    <source>
        <dbReference type="ARBA" id="ARBA00022989"/>
    </source>
</evidence>
<accession>A0A8J6ISY1</accession>
<evidence type="ECO:0000313" key="9">
    <source>
        <dbReference type="EMBL" id="MBC3765719.1"/>
    </source>
</evidence>
<feature type="domain" description="ABC3 transporter permease C-terminal" evidence="7">
    <location>
        <begin position="299"/>
        <end position="410"/>
    </location>
</feature>
<sequence length="810" mass="90444">MLSGKEFFQMRMAWLGLKRYPGLILSVVSTLGVTLGALLCVLTLGYLLLLQPLPYPEQDSLYKIEHQFVNNKNTGDMRYFTYPGAVSVYQQPTLFDSKALLSYGENILASIASEPRVNTTFVTPEWFSLTAMSMYLGRGFSVEEGLEHYQPVAVISYHLWQQQFAGRQDILGQSVEINDIQFKIIGVNNQDYVEPQLYQKGRDTDIWLPFDYNGYDNFKQRWGNFIRSLVLVGKLKPGVTYQQAGQQLTAQLNPMWQSQVAGISVFNGWSIDLHLQSLQQVLLGNSKRNVYLLLAAVMGLVLIACGNIINLFMSFSASQQHNLVIQTALGANKKHLFGYFLGQSILIMLMVMALALLVSWLGFMVMQTYFAGLLPRVSELHLSWMTLCCTLILLCLFSYLFAWASYRSIRINALATQLHGGGKGVASQVSPRTRKALIISQISLTSVLIFANLTLLYTAVAQINRPDDLHIQNVEALSISAVHQTDVEMQQDNQDVAQIRQQLLALPQVEQVSQSHSPLKKFSVWSINKVGDTQIFTPHSALIDENYLPMFAQQLVAGRNFTRKDVQQQALAVIINQTLARQLLPDGDVLGTQITFGGPRTMRIIGVVKGMQMPGEEHIPPRIYAPSYANFNQLMLRLKPGQFLSQEQLSQAIKQASSRYALFEFTPLSAQRKSLLLGTYTTAITTAVVIVLGLILAAIGLYGVLSSSTASRRFEIGTRMALGAKNKAIVSLIIRENSAAIISGLLLAGAVIVSLLLMFYPQLEPYMGMHLWGLYSLNILLMLSLAMFACYWPLRRFLQQAIVLSLKNSE</sequence>
<dbReference type="InterPro" id="IPR025857">
    <property type="entry name" value="MacB_PCD"/>
</dbReference>
<feature type="transmembrane region" description="Helical" evidence="6">
    <location>
        <begin position="680"/>
        <end position="705"/>
    </location>
</feature>
<dbReference type="PANTHER" id="PTHR30572">
    <property type="entry name" value="MEMBRANE COMPONENT OF TRANSPORTER-RELATED"/>
    <property type="match status" value="1"/>
</dbReference>
<dbReference type="Pfam" id="PF02687">
    <property type="entry name" value="FtsX"/>
    <property type="match status" value="2"/>
</dbReference>